<dbReference type="STRING" id="743788.S8FM61"/>
<dbReference type="AlphaFoldDB" id="S8FM61"/>
<dbReference type="SMART" id="SM00225">
    <property type="entry name" value="BTB"/>
    <property type="match status" value="1"/>
</dbReference>
<dbReference type="PROSITE" id="PS50097">
    <property type="entry name" value="BTB"/>
    <property type="match status" value="1"/>
</dbReference>
<protein>
    <recommendedName>
        <fullName evidence="1">BTB domain-containing protein</fullName>
    </recommendedName>
</protein>
<dbReference type="Pfam" id="PF00651">
    <property type="entry name" value="BTB"/>
    <property type="match status" value="1"/>
</dbReference>
<dbReference type="HOGENOM" id="CLU_047592_7_0_1"/>
<dbReference type="CDD" id="cd18186">
    <property type="entry name" value="BTB_POZ_ZBTB_KLHL-like"/>
    <property type="match status" value="1"/>
</dbReference>
<dbReference type="EMBL" id="KE504135">
    <property type="protein sequence ID" value="EPT02416.1"/>
    <property type="molecule type" value="Genomic_DNA"/>
</dbReference>
<keyword evidence="3" id="KW-1185">Reference proteome</keyword>
<evidence type="ECO:0000313" key="2">
    <source>
        <dbReference type="EMBL" id="EPT02416.1"/>
    </source>
</evidence>
<gene>
    <name evidence="2" type="ORF">FOMPIDRAFT_1118244</name>
</gene>
<dbReference type="SUPFAM" id="SSF54695">
    <property type="entry name" value="POZ domain"/>
    <property type="match status" value="1"/>
</dbReference>
<reference evidence="2 3" key="1">
    <citation type="journal article" date="2012" name="Science">
        <title>The Paleozoic origin of enzymatic lignin decomposition reconstructed from 31 fungal genomes.</title>
        <authorList>
            <person name="Floudas D."/>
            <person name="Binder M."/>
            <person name="Riley R."/>
            <person name="Barry K."/>
            <person name="Blanchette R.A."/>
            <person name="Henrissat B."/>
            <person name="Martinez A.T."/>
            <person name="Otillar R."/>
            <person name="Spatafora J.W."/>
            <person name="Yadav J.S."/>
            <person name="Aerts A."/>
            <person name="Benoit I."/>
            <person name="Boyd A."/>
            <person name="Carlson A."/>
            <person name="Copeland A."/>
            <person name="Coutinho P.M."/>
            <person name="de Vries R.P."/>
            <person name="Ferreira P."/>
            <person name="Findley K."/>
            <person name="Foster B."/>
            <person name="Gaskell J."/>
            <person name="Glotzer D."/>
            <person name="Gorecki P."/>
            <person name="Heitman J."/>
            <person name="Hesse C."/>
            <person name="Hori C."/>
            <person name="Igarashi K."/>
            <person name="Jurgens J.A."/>
            <person name="Kallen N."/>
            <person name="Kersten P."/>
            <person name="Kohler A."/>
            <person name="Kuees U."/>
            <person name="Kumar T.K.A."/>
            <person name="Kuo A."/>
            <person name="LaButti K."/>
            <person name="Larrondo L.F."/>
            <person name="Lindquist E."/>
            <person name="Ling A."/>
            <person name="Lombard V."/>
            <person name="Lucas S."/>
            <person name="Lundell T."/>
            <person name="Martin R."/>
            <person name="McLaughlin D.J."/>
            <person name="Morgenstern I."/>
            <person name="Morin E."/>
            <person name="Murat C."/>
            <person name="Nagy L.G."/>
            <person name="Nolan M."/>
            <person name="Ohm R.A."/>
            <person name="Patyshakuliyeva A."/>
            <person name="Rokas A."/>
            <person name="Ruiz-Duenas F.J."/>
            <person name="Sabat G."/>
            <person name="Salamov A."/>
            <person name="Samejima M."/>
            <person name="Schmutz J."/>
            <person name="Slot J.C."/>
            <person name="St John F."/>
            <person name="Stenlid J."/>
            <person name="Sun H."/>
            <person name="Sun S."/>
            <person name="Syed K."/>
            <person name="Tsang A."/>
            <person name="Wiebenga A."/>
            <person name="Young D."/>
            <person name="Pisabarro A."/>
            <person name="Eastwood D.C."/>
            <person name="Martin F."/>
            <person name="Cullen D."/>
            <person name="Grigoriev I.V."/>
            <person name="Hibbett D.S."/>
        </authorList>
    </citation>
    <scope>NUCLEOTIDE SEQUENCE</scope>
    <source>
        <strain evidence="3">FP-58527</strain>
    </source>
</reference>
<evidence type="ECO:0000259" key="1">
    <source>
        <dbReference type="PROSITE" id="PS50097"/>
    </source>
</evidence>
<accession>S8FM61</accession>
<dbReference type="Gene3D" id="3.30.710.10">
    <property type="entry name" value="Potassium Channel Kv1.1, Chain A"/>
    <property type="match status" value="1"/>
</dbReference>
<proteinExistence type="predicted"/>
<name>S8FM61_FOMSC</name>
<dbReference type="InterPro" id="IPR011333">
    <property type="entry name" value="SKP1/BTB/POZ_sf"/>
</dbReference>
<dbReference type="InterPro" id="IPR000210">
    <property type="entry name" value="BTB/POZ_dom"/>
</dbReference>
<dbReference type="InParanoid" id="S8FM61"/>
<organism evidence="2 3">
    <name type="scientific">Fomitopsis schrenkii</name>
    <name type="common">Brown rot fungus</name>
    <dbReference type="NCBI Taxonomy" id="2126942"/>
    <lineage>
        <taxon>Eukaryota</taxon>
        <taxon>Fungi</taxon>
        <taxon>Dikarya</taxon>
        <taxon>Basidiomycota</taxon>
        <taxon>Agaricomycotina</taxon>
        <taxon>Agaricomycetes</taxon>
        <taxon>Polyporales</taxon>
        <taxon>Fomitopsis</taxon>
    </lineage>
</organism>
<dbReference type="Proteomes" id="UP000015241">
    <property type="component" value="Unassembled WGS sequence"/>
</dbReference>
<evidence type="ECO:0000313" key="3">
    <source>
        <dbReference type="Proteomes" id="UP000015241"/>
    </source>
</evidence>
<sequence>MGLQVQRHERFYFDDGNVVFRVEDTLFNVHRYFFKRDSLVFRDMLSSPSAVPGEGLSETDPIVLEGVRSADFANLLSCFYPSTLRKGELSDFAALNLVLDLALKWEFDTVRDFIAQEIERKCGLAEQITTARRLGMRDWCWAACEKMCCRRGPVTLEEAEILGIVDTVRIARVRERLRGQPCGEWNFEGPSPYAWLCYGDPLELRPKLGIDLERAKSELAVPTTDHESG</sequence>
<dbReference type="OrthoDB" id="3199068at2759"/>
<feature type="domain" description="BTB" evidence="1">
    <location>
        <begin position="16"/>
        <end position="88"/>
    </location>
</feature>